<name>A0A6N9TXM8_STRHA</name>
<sequence>MGEETGATPGLRVPLARTEPGGYVLLFGPDGERREAVTTAQLMSLVVEAAGELGLALAAPPPRRD</sequence>
<dbReference type="RefSeq" id="WP_146060151.1">
    <property type="nucleotide sequence ID" value="NZ_CP108743.1"/>
</dbReference>
<proteinExistence type="predicted"/>
<protein>
    <submittedName>
        <fullName evidence="1">Uncharacterized protein</fullName>
    </submittedName>
</protein>
<gene>
    <name evidence="1" type="ORF">G3I29_12140</name>
</gene>
<evidence type="ECO:0000313" key="2">
    <source>
        <dbReference type="Proteomes" id="UP000471293"/>
    </source>
</evidence>
<reference evidence="1 2" key="1">
    <citation type="submission" date="2020-01" db="EMBL/GenBank/DDBJ databases">
        <title>Insect and environment-associated Actinomycetes.</title>
        <authorList>
            <person name="Currrie C."/>
            <person name="Chevrette M."/>
            <person name="Carlson C."/>
            <person name="Stubbendieck R."/>
            <person name="Wendt-Pienkowski E."/>
        </authorList>
    </citation>
    <scope>NUCLEOTIDE SEQUENCE [LARGE SCALE GENOMIC DNA]</scope>
    <source>
        <strain evidence="1 2">SID11342</strain>
    </source>
</reference>
<dbReference type="EMBL" id="JAAGLQ010000235">
    <property type="protein sequence ID" value="NEA16264.1"/>
    <property type="molecule type" value="Genomic_DNA"/>
</dbReference>
<organism evidence="1 2">
    <name type="scientific">Streptomyces halstedii</name>
    <dbReference type="NCBI Taxonomy" id="1944"/>
    <lineage>
        <taxon>Bacteria</taxon>
        <taxon>Bacillati</taxon>
        <taxon>Actinomycetota</taxon>
        <taxon>Actinomycetes</taxon>
        <taxon>Kitasatosporales</taxon>
        <taxon>Streptomycetaceae</taxon>
        <taxon>Streptomyces</taxon>
    </lineage>
</organism>
<comment type="caution">
    <text evidence="1">The sequence shown here is derived from an EMBL/GenBank/DDBJ whole genome shotgun (WGS) entry which is preliminary data.</text>
</comment>
<accession>A0A6N9TXM8</accession>
<dbReference type="AlphaFoldDB" id="A0A6N9TXM8"/>
<evidence type="ECO:0000313" key="1">
    <source>
        <dbReference type="EMBL" id="NEA16264.1"/>
    </source>
</evidence>
<dbReference type="Proteomes" id="UP000471293">
    <property type="component" value="Unassembled WGS sequence"/>
</dbReference>